<accession>A0ABW2U7N2</accession>
<dbReference type="RefSeq" id="WP_380203824.1">
    <property type="nucleotide sequence ID" value="NZ_JBHTEK010000001.1"/>
</dbReference>
<dbReference type="Proteomes" id="UP001596513">
    <property type="component" value="Unassembled WGS sequence"/>
</dbReference>
<organism evidence="1 2">
    <name type="scientific">Hymenobacter humi</name>
    <dbReference type="NCBI Taxonomy" id="1411620"/>
    <lineage>
        <taxon>Bacteria</taxon>
        <taxon>Pseudomonadati</taxon>
        <taxon>Bacteroidota</taxon>
        <taxon>Cytophagia</taxon>
        <taxon>Cytophagales</taxon>
        <taxon>Hymenobacteraceae</taxon>
        <taxon>Hymenobacter</taxon>
    </lineage>
</organism>
<name>A0ABW2U7N2_9BACT</name>
<evidence type="ECO:0000313" key="1">
    <source>
        <dbReference type="EMBL" id="MFC7668481.1"/>
    </source>
</evidence>
<protein>
    <submittedName>
        <fullName evidence="1">Uncharacterized protein</fullName>
    </submittedName>
</protein>
<keyword evidence="2" id="KW-1185">Reference proteome</keyword>
<reference evidence="2" key="1">
    <citation type="journal article" date="2019" name="Int. J. Syst. Evol. Microbiol.">
        <title>The Global Catalogue of Microorganisms (GCM) 10K type strain sequencing project: providing services to taxonomists for standard genome sequencing and annotation.</title>
        <authorList>
            <consortium name="The Broad Institute Genomics Platform"/>
            <consortium name="The Broad Institute Genome Sequencing Center for Infectious Disease"/>
            <person name="Wu L."/>
            <person name="Ma J."/>
        </authorList>
    </citation>
    <scope>NUCLEOTIDE SEQUENCE [LARGE SCALE GENOMIC DNA]</scope>
    <source>
        <strain evidence="2">JCM 19635</strain>
    </source>
</reference>
<evidence type="ECO:0000313" key="2">
    <source>
        <dbReference type="Proteomes" id="UP001596513"/>
    </source>
</evidence>
<proteinExistence type="predicted"/>
<gene>
    <name evidence="1" type="ORF">ACFQT0_14700</name>
</gene>
<sequence>MIRALSVNTGFAASTLICAVEIKTKELLQIMVHQATTFLTEMEGFWPFGGVVNGEGFVVPLTAYPGGNQPDSADVLALLEKGIAAKFGNEEITAAAIVSDTDYRETPASERAQALKIRLLVPPAAPEDHYYLYRVEVGQVVLYDYIIHRPVSGPFR</sequence>
<dbReference type="EMBL" id="JBHTEK010000001">
    <property type="protein sequence ID" value="MFC7668481.1"/>
    <property type="molecule type" value="Genomic_DNA"/>
</dbReference>
<comment type="caution">
    <text evidence="1">The sequence shown here is derived from an EMBL/GenBank/DDBJ whole genome shotgun (WGS) entry which is preliminary data.</text>
</comment>